<organism evidence="13 14">
    <name type="scientific">Otolemur garnettii</name>
    <name type="common">Small-eared galago</name>
    <name type="synonym">Garnett's greater bushbaby</name>
    <dbReference type="NCBI Taxonomy" id="30611"/>
    <lineage>
        <taxon>Eukaryota</taxon>
        <taxon>Metazoa</taxon>
        <taxon>Chordata</taxon>
        <taxon>Craniata</taxon>
        <taxon>Vertebrata</taxon>
        <taxon>Euteleostomi</taxon>
        <taxon>Mammalia</taxon>
        <taxon>Eutheria</taxon>
        <taxon>Euarchontoglires</taxon>
        <taxon>Primates</taxon>
        <taxon>Strepsirrhini</taxon>
        <taxon>Lorisiformes</taxon>
        <taxon>Galagidae</taxon>
        <taxon>Otolemur</taxon>
    </lineage>
</organism>
<dbReference type="PIRSF" id="PIRSF001875">
    <property type="entry name" value="Alpha-defensin"/>
    <property type="match status" value="1"/>
</dbReference>
<dbReference type="SUPFAM" id="SSF57392">
    <property type="entry name" value="Defensin-like"/>
    <property type="match status" value="1"/>
</dbReference>
<feature type="chain" id="PRO_5003546343" description="Mammalian defensins domain-containing protein" evidence="11">
    <location>
        <begin position="20"/>
        <end position="101"/>
    </location>
</feature>
<dbReference type="InterPro" id="IPR016327">
    <property type="entry name" value="Alpha-defensin"/>
</dbReference>
<comment type="similarity">
    <text evidence="2">Belongs to the alpha-defensin family.</text>
</comment>
<evidence type="ECO:0000313" key="14">
    <source>
        <dbReference type="Proteomes" id="UP000005225"/>
    </source>
</evidence>
<dbReference type="PROSITE" id="PS00269">
    <property type="entry name" value="DEFENSIN"/>
    <property type="match status" value="1"/>
</dbReference>
<name>H0XSF6_OTOGA</name>
<evidence type="ECO:0000256" key="11">
    <source>
        <dbReference type="SAM" id="SignalP"/>
    </source>
</evidence>
<proteinExistence type="inferred from homology"/>
<keyword evidence="3" id="KW-0964">Secreted</keyword>
<evidence type="ECO:0000256" key="8">
    <source>
        <dbReference type="ARBA" id="ARBA00023022"/>
    </source>
</evidence>
<dbReference type="SMART" id="SM00048">
    <property type="entry name" value="DEFSN"/>
    <property type="match status" value="1"/>
</dbReference>
<dbReference type="InterPro" id="IPR006081">
    <property type="entry name" value="Alpha-defensin_C"/>
</dbReference>
<evidence type="ECO:0000256" key="6">
    <source>
        <dbReference type="ARBA" id="ARBA00022729"/>
    </source>
</evidence>
<dbReference type="InterPro" id="IPR006080">
    <property type="entry name" value="Beta/alpha-defensin_C"/>
</dbReference>
<dbReference type="Pfam" id="PF00879">
    <property type="entry name" value="Defensin_propep"/>
    <property type="match status" value="1"/>
</dbReference>
<keyword evidence="6 11" id="KW-0732">Signal</keyword>
<dbReference type="GO" id="GO:0050832">
    <property type="term" value="P:defense response to fungus"/>
    <property type="evidence" value="ECO:0007669"/>
    <property type="project" value="UniProtKB-KW"/>
</dbReference>
<keyword evidence="7" id="KW-0211">Defensin</keyword>
<dbReference type="GO" id="GO:0031012">
    <property type="term" value="C:extracellular matrix"/>
    <property type="evidence" value="ECO:0007669"/>
    <property type="project" value="TreeGrafter"/>
</dbReference>
<dbReference type="HOGENOM" id="CLU_160803_3_0_1"/>
<reference evidence="13" key="2">
    <citation type="submission" date="2025-08" db="UniProtKB">
        <authorList>
            <consortium name="Ensembl"/>
        </authorList>
    </citation>
    <scope>IDENTIFICATION</scope>
</reference>
<reference evidence="13" key="3">
    <citation type="submission" date="2025-09" db="UniProtKB">
        <authorList>
            <consortium name="Ensembl"/>
        </authorList>
    </citation>
    <scope>IDENTIFICATION</scope>
</reference>
<dbReference type="GO" id="GO:0031640">
    <property type="term" value="P:killing of cells of another organism"/>
    <property type="evidence" value="ECO:0007669"/>
    <property type="project" value="UniProtKB-KW"/>
</dbReference>
<dbReference type="OMA" id="CHCSRTF"/>
<evidence type="ECO:0000256" key="4">
    <source>
        <dbReference type="ARBA" id="ARBA00022529"/>
    </source>
</evidence>
<dbReference type="FunCoup" id="H0XSF6">
    <property type="interactions" value="166"/>
</dbReference>
<keyword evidence="14" id="KW-1185">Reference proteome</keyword>
<evidence type="ECO:0000256" key="5">
    <source>
        <dbReference type="ARBA" id="ARBA00022577"/>
    </source>
</evidence>
<dbReference type="InParanoid" id="H0XSF6"/>
<dbReference type="GO" id="GO:0050830">
    <property type="term" value="P:defense response to Gram-positive bacterium"/>
    <property type="evidence" value="ECO:0007669"/>
    <property type="project" value="TreeGrafter"/>
</dbReference>
<dbReference type="GO" id="GO:0061844">
    <property type="term" value="P:antimicrobial humoral immune response mediated by antimicrobial peptide"/>
    <property type="evidence" value="ECO:0007669"/>
    <property type="project" value="TreeGrafter"/>
</dbReference>
<evidence type="ECO:0000256" key="9">
    <source>
        <dbReference type="ARBA" id="ARBA00023157"/>
    </source>
</evidence>
<dbReference type="GO" id="GO:0050829">
    <property type="term" value="P:defense response to Gram-negative bacterium"/>
    <property type="evidence" value="ECO:0007669"/>
    <property type="project" value="TreeGrafter"/>
</dbReference>
<dbReference type="PANTHER" id="PTHR11876:SF28">
    <property type="entry name" value="ALPHA-DEFENSIN 1"/>
    <property type="match status" value="1"/>
</dbReference>
<protein>
    <recommendedName>
        <fullName evidence="12">Mammalian defensins domain-containing protein</fullName>
    </recommendedName>
</protein>
<dbReference type="PANTHER" id="PTHR11876">
    <property type="entry name" value="ALPHA-DEFENSIN 1"/>
    <property type="match status" value="1"/>
</dbReference>
<evidence type="ECO:0000256" key="3">
    <source>
        <dbReference type="ARBA" id="ARBA00022525"/>
    </source>
</evidence>
<feature type="signal peptide" evidence="11">
    <location>
        <begin position="1"/>
        <end position="19"/>
    </location>
</feature>
<dbReference type="GeneTree" id="ENSGT00940000153268"/>
<dbReference type="GO" id="GO:0005615">
    <property type="term" value="C:extracellular space"/>
    <property type="evidence" value="ECO:0007669"/>
    <property type="project" value="InterPro"/>
</dbReference>
<dbReference type="GO" id="GO:0002227">
    <property type="term" value="P:innate immune response in mucosa"/>
    <property type="evidence" value="ECO:0007669"/>
    <property type="project" value="TreeGrafter"/>
</dbReference>
<accession>H0XSF6</accession>
<evidence type="ECO:0000256" key="1">
    <source>
        <dbReference type="ARBA" id="ARBA00004613"/>
    </source>
</evidence>
<dbReference type="Ensembl" id="ENSOGAT00000026063.1">
    <property type="protein sequence ID" value="ENSOGAP00000019048.1"/>
    <property type="gene ID" value="ENSOGAG00000024353.1"/>
</dbReference>
<evidence type="ECO:0000256" key="7">
    <source>
        <dbReference type="ARBA" id="ARBA00022940"/>
    </source>
</evidence>
<reference evidence="14" key="1">
    <citation type="submission" date="2011-03" db="EMBL/GenBank/DDBJ databases">
        <title>Version 3 of the genome sequence of Otolemur garnettii (Bushbaby).</title>
        <authorList>
            <consortium name="The Broad Institute Genome Sequencing Platform"/>
            <person name="Di Palma F."/>
            <person name="Johnson J."/>
            <person name="Lander E.S."/>
            <person name="Lindblad-Toh K."/>
            <person name="Jaffe D.B."/>
            <person name="Gnerre S."/>
            <person name="MacCallum I."/>
            <person name="Przybylski D."/>
            <person name="Ribeiro F.J."/>
            <person name="Burton J.N."/>
            <person name="Walker B.J."/>
            <person name="Sharpe T."/>
            <person name="Hall G."/>
        </authorList>
    </citation>
    <scope>NUCLEOTIDE SEQUENCE [LARGE SCALE GENOMIC DNA]</scope>
</reference>
<dbReference type="InterPro" id="IPR002366">
    <property type="entry name" value="Alpha-defensin_N"/>
</dbReference>
<evidence type="ECO:0000313" key="13">
    <source>
        <dbReference type="Ensembl" id="ENSOGAP00000019048.1"/>
    </source>
</evidence>
<keyword evidence="9" id="KW-1015">Disulfide bond</keyword>
<feature type="compositionally biased region" description="Low complexity" evidence="10">
    <location>
        <begin position="28"/>
        <end position="41"/>
    </location>
</feature>
<evidence type="ECO:0000259" key="12">
    <source>
        <dbReference type="PROSITE" id="PS00269"/>
    </source>
</evidence>
<gene>
    <name evidence="13" type="primary">LOC105888387</name>
</gene>
<feature type="region of interest" description="Disordered" evidence="10">
    <location>
        <begin position="24"/>
        <end position="48"/>
    </location>
</feature>
<sequence>MRTLALLAALLLVALQAHAEPLQAQGGQLQETAEQAPAEEQPGVQDQDVAISFAEDESSGLRAAGSTRRLSCYCRRGSCPRPERTYGTCTSGGLRYTLCCR</sequence>
<dbReference type="eggNOG" id="ENOG502T2EX">
    <property type="taxonomic scope" value="Eukaryota"/>
</dbReference>
<feature type="domain" description="Mammalian defensins" evidence="12">
    <location>
        <begin position="72"/>
        <end position="100"/>
    </location>
</feature>
<dbReference type="EMBL" id="AAQR03188271">
    <property type="status" value="NOT_ANNOTATED_CDS"/>
    <property type="molecule type" value="Genomic_DNA"/>
</dbReference>
<dbReference type="STRING" id="30611.ENSOGAP00000019048"/>
<evidence type="ECO:0000256" key="10">
    <source>
        <dbReference type="SAM" id="MobiDB-lite"/>
    </source>
</evidence>
<dbReference type="AlphaFoldDB" id="H0XSF6"/>
<dbReference type="SMART" id="SM01418">
    <property type="entry name" value="Defensin_propep"/>
    <property type="match status" value="1"/>
</dbReference>
<dbReference type="GO" id="GO:0071222">
    <property type="term" value="P:cellular response to lipopolysaccharide"/>
    <property type="evidence" value="ECO:0007669"/>
    <property type="project" value="TreeGrafter"/>
</dbReference>
<dbReference type="Pfam" id="PF00323">
    <property type="entry name" value="Defensin_1"/>
    <property type="match status" value="1"/>
</dbReference>
<keyword evidence="8" id="KW-0044">Antibiotic</keyword>
<dbReference type="GO" id="GO:0051673">
    <property type="term" value="P:disruption of plasma membrane integrity in another organism"/>
    <property type="evidence" value="ECO:0007669"/>
    <property type="project" value="TreeGrafter"/>
</dbReference>
<dbReference type="Proteomes" id="UP000005225">
    <property type="component" value="Unassembled WGS sequence"/>
</dbReference>
<keyword evidence="5" id="KW-0295">Fungicide</keyword>
<evidence type="ECO:0000256" key="2">
    <source>
        <dbReference type="ARBA" id="ARBA00006519"/>
    </source>
</evidence>
<dbReference type="GO" id="GO:0019731">
    <property type="term" value="P:antibacterial humoral response"/>
    <property type="evidence" value="ECO:0007669"/>
    <property type="project" value="TreeGrafter"/>
</dbReference>
<keyword evidence="4" id="KW-0929">Antimicrobial</keyword>
<comment type="subcellular location">
    <subcellularLocation>
        <location evidence="1">Secreted</location>
    </subcellularLocation>
</comment>